<protein>
    <recommendedName>
        <fullName evidence="6">tRNA(Ile)-lysidine synthase</fullName>
        <ecNumber evidence="6">6.3.4.19</ecNumber>
    </recommendedName>
    <alternativeName>
        <fullName evidence="6">tRNA(Ile)-2-lysyl-cytidine synthase</fullName>
    </alternativeName>
    <alternativeName>
        <fullName evidence="6">tRNA(Ile)-lysidine synthetase</fullName>
    </alternativeName>
</protein>
<dbReference type="HAMAP" id="MF_01161">
    <property type="entry name" value="tRNA_Ile_lys_synt"/>
    <property type="match status" value="1"/>
</dbReference>
<evidence type="ECO:0000313" key="8">
    <source>
        <dbReference type="EMBL" id="PTL56527.1"/>
    </source>
</evidence>
<comment type="similarity">
    <text evidence="6">Belongs to the tRNA(Ile)-lysidine synthase family.</text>
</comment>
<keyword evidence="1 6" id="KW-0436">Ligase</keyword>
<dbReference type="Proteomes" id="UP000240739">
    <property type="component" value="Unassembled WGS sequence"/>
</dbReference>
<dbReference type="InterPro" id="IPR011063">
    <property type="entry name" value="TilS/TtcA_N"/>
</dbReference>
<evidence type="ECO:0000256" key="5">
    <source>
        <dbReference type="ARBA" id="ARBA00048539"/>
    </source>
</evidence>
<dbReference type="RefSeq" id="WP_107570246.1">
    <property type="nucleotide sequence ID" value="NZ_PYYB01000002.1"/>
</dbReference>
<dbReference type="OrthoDB" id="5244702at2"/>
<keyword evidence="6" id="KW-0963">Cytoplasm</keyword>
<proteinExistence type="inferred from homology"/>
<dbReference type="AlphaFoldDB" id="A0A2T4UFH1"/>
<dbReference type="GO" id="GO:0005737">
    <property type="term" value="C:cytoplasm"/>
    <property type="evidence" value="ECO:0007669"/>
    <property type="project" value="UniProtKB-SubCell"/>
</dbReference>
<keyword evidence="4 6" id="KW-0067">ATP-binding</keyword>
<comment type="function">
    <text evidence="6">Ligates lysine onto the cytidine present at position 34 of the AUA codon-specific tRNA(Ile) that contains the anticodon CAU, in an ATP-dependent manner. Cytidine is converted to lysidine, thus changing the amino acid specificity of the tRNA from methionine to isoleucine.</text>
</comment>
<organism evidence="8 9">
    <name type="scientific">Paraconexibacter algicola</name>
    <dbReference type="NCBI Taxonomy" id="2133960"/>
    <lineage>
        <taxon>Bacteria</taxon>
        <taxon>Bacillati</taxon>
        <taxon>Actinomycetota</taxon>
        <taxon>Thermoleophilia</taxon>
        <taxon>Solirubrobacterales</taxon>
        <taxon>Paraconexibacteraceae</taxon>
        <taxon>Paraconexibacter</taxon>
    </lineage>
</organism>
<dbReference type="InterPro" id="IPR014729">
    <property type="entry name" value="Rossmann-like_a/b/a_fold"/>
</dbReference>
<evidence type="ECO:0000259" key="7">
    <source>
        <dbReference type="Pfam" id="PF01171"/>
    </source>
</evidence>
<dbReference type="CDD" id="cd01992">
    <property type="entry name" value="TilS_N"/>
    <property type="match status" value="1"/>
</dbReference>
<dbReference type="EC" id="6.3.4.19" evidence="6"/>
<reference evidence="8 9" key="1">
    <citation type="submission" date="2018-03" db="EMBL/GenBank/DDBJ databases">
        <title>Aquarubrobacter algicola gen. nov., sp. nov., a novel actinobacterium isolated from shallow eutrophic lake during the end of cyanobacterial harmful algal blooms.</title>
        <authorList>
            <person name="Chun S.J."/>
        </authorList>
    </citation>
    <scope>NUCLEOTIDE SEQUENCE [LARGE SCALE GENOMIC DNA]</scope>
    <source>
        <strain evidence="8 9">Seoho-28</strain>
    </source>
</reference>
<evidence type="ECO:0000256" key="3">
    <source>
        <dbReference type="ARBA" id="ARBA00022741"/>
    </source>
</evidence>
<comment type="caution">
    <text evidence="8">The sequence shown here is derived from an EMBL/GenBank/DDBJ whole genome shotgun (WGS) entry which is preliminary data.</text>
</comment>
<evidence type="ECO:0000256" key="1">
    <source>
        <dbReference type="ARBA" id="ARBA00022598"/>
    </source>
</evidence>
<sequence>MAATVVDRVRRLADATGLLADGALVLLSGGRDSVCLLDVAVALAGPDRVRALHVDHGLRPDSAADAEHCADLCGTLGVGLTVHRLTPPGTGAGNVQAWAREERYAAAGREAAVRALAAVTAHTASDQVETVLYRLAASPGRRALLGMPARGTVVARPLLAVTREQTGEYCAARGLAVRDDPGNDDPRFARSRVRHGLVPALRAVHPAAEQNVLRTVELLRDEAAVLDAAVAGLLDGQDAVAVSRLTAAPPALARLVVRHLAEAATGGLCARAPGRLDELLALRDGALDLGDGARAEVRDGVLRIGRTPPLPPR</sequence>
<dbReference type="Gene3D" id="3.40.50.620">
    <property type="entry name" value="HUPs"/>
    <property type="match status" value="1"/>
</dbReference>
<dbReference type="GO" id="GO:0005524">
    <property type="term" value="F:ATP binding"/>
    <property type="evidence" value="ECO:0007669"/>
    <property type="project" value="UniProtKB-UniRule"/>
</dbReference>
<evidence type="ECO:0000256" key="6">
    <source>
        <dbReference type="HAMAP-Rule" id="MF_01161"/>
    </source>
</evidence>
<gene>
    <name evidence="6 8" type="primary">tilS</name>
    <name evidence="8" type="ORF">C7Y72_16365</name>
</gene>
<dbReference type="PANTHER" id="PTHR43033:SF1">
    <property type="entry name" value="TRNA(ILE)-LYSIDINE SYNTHASE-RELATED"/>
    <property type="match status" value="1"/>
</dbReference>
<name>A0A2T4UFH1_9ACTN</name>
<dbReference type="SUPFAM" id="SSF52402">
    <property type="entry name" value="Adenine nucleotide alpha hydrolases-like"/>
    <property type="match status" value="1"/>
</dbReference>
<accession>A0A2T4UFH1</accession>
<feature type="domain" description="tRNA(Ile)-lysidine/2-thiocytidine synthase N-terminal" evidence="7">
    <location>
        <begin position="24"/>
        <end position="195"/>
    </location>
</feature>
<evidence type="ECO:0000313" key="9">
    <source>
        <dbReference type="Proteomes" id="UP000240739"/>
    </source>
</evidence>
<dbReference type="Pfam" id="PF01171">
    <property type="entry name" value="ATP_bind_3"/>
    <property type="match status" value="1"/>
</dbReference>
<dbReference type="GO" id="GO:0006400">
    <property type="term" value="P:tRNA modification"/>
    <property type="evidence" value="ECO:0007669"/>
    <property type="project" value="UniProtKB-UniRule"/>
</dbReference>
<keyword evidence="2 6" id="KW-0819">tRNA processing</keyword>
<feature type="binding site" evidence="6">
    <location>
        <begin position="28"/>
        <end position="33"/>
    </location>
    <ligand>
        <name>ATP</name>
        <dbReference type="ChEBI" id="CHEBI:30616"/>
    </ligand>
</feature>
<dbReference type="EMBL" id="PYYB01000002">
    <property type="protein sequence ID" value="PTL56527.1"/>
    <property type="molecule type" value="Genomic_DNA"/>
</dbReference>
<evidence type="ECO:0000256" key="2">
    <source>
        <dbReference type="ARBA" id="ARBA00022694"/>
    </source>
</evidence>
<dbReference type="InterPro" id="IPR012094">
    <property type="entry name" value="tRNA_Ile_lys_synt"/>
</dbReference>
<dbReference type="GO" id="GO:0032267">
    <property type="term" value="F:tRNA(Ile)-lysidine synthase activity"/>
    <property type="evidence" value="ECO:0007669"/>
    <property type="project" value="UniProtKB-EC"/>
</dbReference>
<comment type="catalytic activity">
    <reaction evidence="5 6">
        <text>cytidine(34) in tRNA(Ile2) + L-lysine + ATP = lysidine(34) in tRNA(Ile2) + AMP + diphosphate + H(+)</text>
        <dbReference type="Rhea" id="RHEA:43744"/>
        <dbReference type="Rhea" id="RHEA-COMP:10625"/>
        <dbReference type="Rhea" id="RHEA-COMP:10670"/>
        <dbReference type="ChEBI" id="CHEBI:15378"/>
        <dbReference type="ChEBI" id="CHEBI:30616"/>
        <dbReference type="ChEBI" id="CHEBI:32551"/>
        <dbReference type="ChEBI" id="CHEBI:33019"/>
        <dbReference type="ChEBI" id="CHEBI:82748"/>
        <dbReference type="ChEBI" id="CHEBI:83665"/>
        <dbReference type="ChEBI" id="CHEBI:456215"/>
        <dbReference type="EC" id="6.3.4.19"/>
    </reaction>
</comment>
<dbReference type="InterPro" id="IPR012795">
    <property type="entry name" value="tRNA_Ile_lys_synt_N"/>
</dbReference>
<keyword evidence="3 6" id="KW-0547">Nucleotide-binding</keyword>
<dbReference type="PANTHER" id="PTHR43033">
    <property type="entry name" value="TRNA(ILE)-LYSIDINE SYNTHASE-RELATED"/>
    <property type="match status" value="1"/>
</dbReference>
<comment type="domain">
    <text evidence="6">The N-terminal region contains the highly conserved SGGXDS motif, predicted to be a P-loop motif involved in ATP binding.</text>
</comment>
<keyword evidence="9" id="KW-1185">Reference proteome</keyword>
<evidence type="ECO:0000256" key="4">
    <source>
        <dbReference type="ARBA" id="ARBA00022840"/>
    </source>
</evidence>
<dbReference type="NCBIfam" id="TIGR02432">
    <property type="entry name" value="lysidine_TilS_N"/>
    <property type="match status" value="1"/>
</dbReference>
<comment type="subcellular location">
    <subcellularLocation>
        <location evidence="6">Cytoplasm</location>
    </subcellularLocation>
</comment>